<protein>
    <submittedName>
        <fullName evidence="1">Uncharacterized protein</fullName>
    </submittedName>
</protein>
<proteinExistence type="predicted"/>
<name>A0A8S5P262_9CAUD</name>
<dbReference type="EMBL" id="BK015303">
    <property type="protein sequence ID" value="DAE00513.1"/>
    <property type="molecule type" value="Genomic_DNA"/>
</dbReference>
<accession>A0A8S5P262</accession>
<organism evidence="1">
    <name type="scientific">Siphoviridae sp. ctg2r17</name>
    <dbReference type="NCBI Taxonomy" id="2825601"/>
    <lineage>
        <taxon>Viruses</taxon>
        <taxon>Duplodnaviria</taxon>
        <taxon>Heunggongvirae</taxon>
        <taxon>Uroviricota</taxon>
        <taxon>Caudoviricetes</taxon>
    </lineage>
</organism>
<sequence length="50" mass="6044">MEAAVWPYFLFKLTQIRPPPPIFDSRIIRKLNVRVLYTIELLEVQYKHSI</sequence>
<reference evidence="1" key="1">
    <citation type="journal article" date="2021" name="Proc. Natl. Acad. Sci. U.S.A.">
        <title>A Catalog of Tens of Thousands of Viruses from Human Metagenomes Reveals Hidden Associations with Chronic Diseases.</title>
        <authorList>
            <person name="Tisza M.J."/>
            <person name="Buck C.B."/>
        </authorList>
    </citation>
    <scope>NUCLEOTIDE SEQUENCE</scope>
    <source>
        <strain evidence="1">Ctg2r17</strain>
    </source>
</reference>
<evidence type="ECO:0000313" key="1">
    <source>
        <dbReference type="EMBL" id="DAE00513.1"/>
    </source>
</evidence>